<dbReference type="InterPro" id="IPR039532">
    <property type="entry name" value="TetR_C_Firmicutes"/>
</dbReference>
<gene>
    <name evidence="4" type="ORF">IAD42_08935</name>
</gene>
<keyword evidence="1 2" id="KW-0238">DNA-binding</keyword>
<dbReference type="Gene3D" id="1.10.357.10">
    <property type="entry name" value="Tetracycline Repressor, domain 2"/>
    <property type="match status" value="1"/>
</dbReference>
<evidence type="ECO:0000313" key="4">
    <source>
        <dbReference type="EMBL" id="HIS98087.1"/>
    </source>
</evidence>
<dbReference type="InterPro" id="IPR050624">
    <property type="entry name" value="HTH-type_Tx_Regulator"/>
</dbReference>
<dbReference type="EMBL" id="DVJS01000223">
    <property type="protein sequence ID" value="HIS98087.1"/>
    <property type="molecule type" value="Genomic_DNA"/>
</dbReference>
<dbReference type="Pfam" id="PF14278">
    <property type="entry name" value="TetR_C_8"/>
    <property type="match status" value="1"/>
</dbReference>
<dbReference type="Proteomes" id="UP000886876">
    <property type="component" value="Unassembled WGS sequence"/>
</dbReference>
<accession>A0A9D1G5S4</accession>
<feature type="DNA-binding region" description="H-T-H motif" evidence="2">
    <location>
        <begin position="30"/>
        <end position="49"/>
    </location>
</feature>
<dbReference type="InterPro" id="IPR001647">
    <property type="entry name" value="HTH_TetR"/>
</dbReference>
<evidence type="ECO:0000259" key="3">
    <source>
        <dbReference type="PROSITE" id="PS50977"/>
    </source>
</evidence>
<protein>
    <submittedName>
        <fullName evidence="4">TetR/AcrR family transcriptional regulator C-terminal domain-containing protein</fullName>
    </submittedName>
</protein>
<sequence length="187" mass="21568">MRDSGSEATRYRLARAMEECMRQQPVDSITVTNIAEKCGVTRQTFYRNFLDKYDLINWYFGKLLERSFEHMGSGRTIAEGLERKFEYIRKERVFFAAAFRADGTNSLKEHDFEAIMDFYMDVIEKKTGAPPPDDIRFLLELYCRGSVAMTVKWVLGGMKEAPAEMSRRLVAALPGQLSTLFARLSFL</sequence>
<dbReference type="PANTHER" id="PTHR43479:SF7">
    <property type="entry name" value="TETR-FAMILY TRANSCRIPTIONAL REGULATOR"/>
    <property type="match status" value="1"/>
</dbReference>
<evidence type="ECO:0000313" key="5">
    <source>
        <dbReference type="Proteomes" id="UP000886876"/>
    </source>
</evidence>
<dbReference type="PROSITE" id="PS50977">
    <property type="entry name" value="HTH_TETR_2"/>
    <property type="match status" value="1"/>
</dbReference>
<dbReference type="SUPFAM" id="SSF46689">
    <property type="entry name" value="Homeodomain-like"/>
    <property type="match status" value="1"/>
</dbReference>
<evidence type="ECO:0000256" key="2">
    <source>
        <dbReference type="PROSITE-ProRule" id="PRU00335"/>
    </source>
</evidence>
<reference evidence="4" key="2">
    <citation type="journal article" date="2021" name="PeerJ">
        <title>Extensive microbial diversity within the chicken gut microbiome revealed by metagenomics and culture.</title>
        <authorList>
            <person name="Gilroy R."/>
            <person name="Ravi A."/>
            <person name="Getino M."/>
            <person name="Pursley I."/>
            <person name="Horton D.L."/>
            <person name="Alikhan N.F."/>
            <person name="Baker D."/>
            <person name="Gharbi K."/>
            <person name="Hall N."/>
            <person name="Watson M."/>
            <person name="Adriaenssens E.M."/>
            <person name="Foster-Nyarko E."/>
            <person name="Jarju S."/>
            <person name="Secka A."/>
            <person name="Antonio M."/>
            <person name="Oren A."/>
            <person name="Chaudhuri R.R."/>
            <person name="La Ragione R."/>
            <person name="Hildebrand F."/>
            <person name="Pallen M.J."/>
        </authorList>
    </citation>
    <scope>NUCLEOTIDE SEQUENCE</scope>
    <source>
        <strain evidence="4">ChiHecec3B27-6122</strain>
    </source>
</reference>
<feature type="domain" description="HTH tetR-type" evidence="3">
    <location>
        <begin position="7"/>
        <end position="67"/>
    </location>
</feature>
<dbReference type="GO" id="GO:0003677">
    <property type="term" value="F:DNA binding"/>
    <property type="evidence" value="ECO:0007669"/>
    <property type="project" value="UniProtKB-UniRule"/>
</dbReference>
<name>A0A9D1G5S4_9FIRM</name>
<organism evidence="4 5">
    <name type="scientific">Candidatus Scatomorpha pullistercoris</name>
    <dbReference type="NCBI Taxonomy" id="2840929"/>
    <lineage>
        <taxon>Bacteria</taxon>
        <taxon>Bacillati</taxon>
        <taxon>Bacillota</taxon>
        <taxon>Clostridia</taxon>
        <taxon>Eubacteriales</taxon>
        <taxon>Candidatus Scatomorpha</taxon>
    </lineage>
</organism>
<dbReference type="Pfam" id="PF00440">
    <property type="entry name" value="TetR_N"/>
    <property type="match status" value="1"/>
</dbReference>
<reference evidence="4" key="1">
    <citation type="submission" date="2020-10" db="EMBL/GenBank/DDBJ databases">
        <authorList>
            <person name="Gilroy R."/>
        </authorList>
    </citation>
    <scope>NUCLEOTIDE SEQUENCE</scope>
    <source>
        <strain evidence="4">ChiHecec3B27-6122</strain>
    </source>
</reference>
<dbReference type="AlphaFoldDB" id="A0A9D1G5S4"/>
<proteinExistence type="predicted"/>
<dbReference type="PANTHER" id="PTHR43479">
    <property type="entry name" value="ACREF/ENVCD OPERON REPRESSOR-RELATED"/>
    <property type="match status" value="1"/>
</dbReference>
<comment type="caution">
    <text evidence="4">The sequence shown here is derived from an EMBL/GenBank/DDBJ whole genome shotgun (WGS) entry which is preliminary data.</text>
</comment>
<dbReference type="InterPro" id="IPR009057">
    <property type="entry name" value="Homeodomain-like_sf"/>
</dbReference>
<evidence type="ECO:0000256" key="1">
    <source>
        <dbReference type="ARBA" id="ARBA00023125"/>
    </source>
</evidence>